<keyword evidence="5 6" id="KW-0472">Membrane</keyword>
<dbReference type="Proteomes" id="UP000529795">
    <property type="component" value="Unassembled WGS sequence"/>
</dbReference>
<dbReference type="SUPFAM" id="SSF103473">
    <property type="entry name" value="MFS general substrate transporter"/>
    <property type="match status" value="1"/>
</dbReference>
<dbReference type="InterPro" id="IPR020846">
    <property type="entry name" value="MFS_dom"/>
</dbReference>
<feature type="transmembrane region" description="Helical" evidence="6">
    <location>
        <begin position="366"/>
        <end position="388"/>
    </location>
</feature>
<dbReference type="Pfam" id="PF07690">
    <property type="entry name" value="MFS_1"/>
    <property type="match status" value="1"/>
</dbReference>
<feature type="domain" description="Major facilitator superfamily (MFS) profile" evidence="7">
    <location>
        <begin position="21"/>
        <end position="426"/>
    </location>
</feature>
<comment type="caution">
    <text evidence="8">The sequence shown here is derived from an EMBL/GenBank/DDBJ whole genome shotgun (WGS) entry which is preliminary data.</text>
</comment>
<evidence type="ECO:0000259" key="7">
    <source>
        <dbReference type="PROSITE" id="PS50850"/>
    </source>
</evidence>
<dbReference type="InterPro" id="IPR036259">
    <property type="entry name" value="MFS_trans_sf"/>
</dbReference>
<feature type="transmembrane region" description="Helical" evidence="6">
    <location>
        <begin position="400"/>
        <end position="423"/>
    </location>
</feature>
<feature type="transmembrane region" description="Helical" evidence="6">
    <location>
        <begin position="86"/>
        <end position="104"/>
    </location>
</feature>
<feature type="transmembrane region" description="Helical" evidence="6">
    <location>
        <begin position="333"/>
        <end position="359"/>
    </location>
</feature>
<feature type="transmembrane region" description="Helical" evidence="6">
    <location>
        <begin position="146"/>
        <end position="174"/>
    </location>
</feature>
<sequence length="433" mass="44001">MLMSSAQTEVAQRSFARSLPALSILALAMLLGFAAMQSFGTVQEGAKAEMGLSDYALSLIQGLSAALPLALFSIPIGILVDRHHRVRIMIALVGAFVAGTWATALASGPWMLFVARMLAGVGATGALTAALSLSADLCAPDQRGRALVIVGLGKSLGQAAAFGVVGELFGWFVAHPAAFGGIAPWRGSHLALAALATLLMVPLFFLREPPRREVATGLHAPFRVVAGALWQRRGFLLPLFLGQVSVVMADAAGVIWAAPVLARVFKLQPQDFAAWMAPLMFVAGTAGAALGGVSADLGQKGARRGGLLIGAIVAAAIGIPAALFPIAPSVPAFAVAFGTLILCGSLTGAATSVALTVFIPNELRGLCIGAFLAVAGLIGFGLAPTLVAATSGLLGGEQHLAGGLAIVGVATSVVSLIAFIVAMRRAPIGQRPI</sequence>
<feature type="transmembrane region" description="Helical" evidence="6">
    <location>
        <begin position="110"/>
        <end position="134"/>
    </location>
</feature>
<evidence type="ECO:0000256" key="6">
    <source>
        <dbReference type="SAM" id="Phobius"/>
    </source>
</evidence>
<feature type="transmembrane region" description="Helical" evidence="6">
    <location>
        <begin position="59"/>
        <end position="79"/>
    </location>
</feature>
<dbReference type="InterPro" id="IPR011701">
    <property type="entry name" value="MFS"/>
</dbReference>
<evidence type="ECO:0000256" key="1">
    <source>
        <dbReference type="ARBA" id="ARBA00004651"/>
    </source>
</evidence>
<feature type="transmembrane region" description="Helical" evidence="6">
    <location>
        <begin position="186"/>
        <end position="206"/>
    </location>
</feature>
<comment type="subcellular location">
    <subcellularLocation>
        <location evidence="1">Cell membrane</location>
        <topology evidence="1">Multi-pass membrane protein</topology>
    </subcellularLocation>
</comment>
<feature type="transmembrane region" description="Helical" evidence="6">
    <location>
        <begin position="305"/>
        <end position="327"/>
    </location>
</feature>
<dbReference type="EMBL" id="JACIEV010000004">
    <property type="protein sequence ID" value="MBB4153967.1"/>
    <property type="molecule type" value="Genomic_DNA"/>
</dbReference>
<evidence type="ECO:0000313" key="9">
    <source>
        <dbReference type="Proteomes" id="UP000529795"/>
    </source>
</evidence>
<feature type="transmembrane region" description="Helical" evidence="6">
    <location>
        <begin position="272"/>
        <end position="293"/>
    </location>
</feature>
<keyword evidence="9" id="KW-1185">Reference proteome</keyword>
<keyword evidence="4 6" id="KW-1133">Transmembrane helix</keyword>
<organism evidence="8 9">
    <name type="scientific">Sphingomonas jinjuensis</name>
    <dbReference type="NCBI Taxonomy" id="535907"/>
    <lineage>
        <taxon>Bacteria</taxon>
        <taxon>Pseudomonadati</taxon>
        <taxon>Pseudomonadota</taxon>
        <taxon>Alphaproteobacteria</taxon>
        <taxon>Sphingomonadales</taxon>
        <taxon>Sphingomonadaceae</taxon>
        <taxon>Sphingomonas</taxon>
    </lineage>
</organism>
<keyword evidence="3 6" id="KW-0812">Transmembrane</keyword>
<keyword evidence="2" id="KW-1003">Cell membrane</keyword>
<dbReference type="InterPro" id="IPR050189">
    <property type="entry name" value="MFS_Efflux_Transporters"/>
</dbReference>
<dbReference type="PANTHER" id="PTHR43124">
    <property type="entry name" value="PURINE EFFLUX PUMP PBUE"/>
    <property type="match status" value="1"/>
</dbReference>
<feature type="transmembrane region" description="Helical" evidence="6">
    <location>
        <begin position="235"/>
        <end position="260"/>
    </location>
</feature>
<evidence type="ECO:0000256" key="3">
    <source>
        <dbReference type="ARBA" id="ARBA00022692"/>
    </source>
</evidence>
<dbReference type="GO" id="GO:0022857">
    <property type="term" value="F:transmembrane transporter activity"/>
    <property type="evidence" value="ECO:0007669"/>
    <property type="project" value="InterPro"/>
</dbReference>
<name>A0A840FED0_9SPHN</name>
<evidence type="ECO:0000256" key="4">
    <source>
        <dbReference type="ARBA" id="ARBA00022989"/>
    </source>
</evidence>
<dbReference type="Gene3D" id="1.20.1250.20">
    <property type="entry name" value="MFS general substrate transporter like domains"/>
    <property type="match status" value="1"/>
</dbReference>
<feature type="transmembrane region" description="Helical" evidence="6">
    <location>
        <begin position="21"/>
        <end position="39"/>
    </location>
</feature>
<dbReference type="PROSITE" id="PS50850">
    <property type="entry name" value="MFS"/>
    <property type="match status" value="1"/>
</dbReference>
<dbReference type="AlphaFoldDB" id="A0A840FED0"/>
<evidence type="ECO:0000256" key="5">
    <source>
        <dbReference type="ARBA" id="ARBA00023136"/>
    </source>
</evidence>
<accession>A0A840FED0</accession>
<gene>
    <name evidence="8" type="ORF">GGQ80_001873</name>
</gene>
<dbReference type="PANTHER" id="PTHR43124:SF3">
    <property type="entry name" value="CHLORAMPHENICOL EFFLUX PUMP RV0191"/>
    <property type="match status" value="1"/>
</dbReference>
<evidence type="ECO:0000256" key="2">
    <source>
        <dbReference type="ARBA" id="ARBA00022475"/>
    </source>
</evidence>
<reference evidence="8 9" key="1">
    <citation type="submission" date="2020-08" db="EMBL/GenBank/DDBJ databases">
        <title>Genomic Encyclopedia of Type Strains, Phase IV (KMG-IV): sequencing the most valuable type-strain genomes for metagenomic binning, comparative biology and taxonomic classification.</title>
        <authorList>
            <person name="Goeker M."/>
        </authorList>
    </citation>
    <scope>NUCLEOTIDE SEQUENCE [LARGE SCALE GENOMIC DNA]</scope>
    <source>
        <strain evidence="8 9">YC6723</strain>
    </source>
</reference>
<proteinExistence type="predicted"/>
<protein>
    <submittedName>
        <fullName evidence="8">MFS family permease</fullName>
    </submittedName>
</protein>
<evidence type="ECO:0000313" key="8">
    <source>
        <dbReference type="EMBL" id="MBB4153967.1"/>
    </source>
</evidence>
<dbReference type="GO" id="GO:0005886">
    <property type="term" value="C:plasma membrane"/>
    <property type="evidence" value="ECO:0007669"/>
    <property type="project" value="UniProtKB-SubCell"/>
</dbReference>